<reference evidence="2 3" key="1">
    <citation type="submission" date="2022-12" db="EMBL/GenBank/DDBJ databases">
        <title>Chromosome-scale assembly of the Ensete ventricosum genome.</title>
        <authorList>
            <person name="Dussert Y."/>
            <person name="Stocks J."/>
            <person name="Wendawek A."/>
            <person name="Woldeyes F."/>
            <person name="Nichols R.A."/>
            <person name="Borrell J.S."/>
        </authorList>
    </citation>
    <scope>NUCLEOTIDE SEQUENCE [LARGE SCALE GENOMIC DNA]</scope>
    <source>
        <strain evidence="3">cv. Maze</strain>
        <tissue evidence="2">Seeds</tissue>
    </source>
</reference>
<comment type="caution">
    <text evidence="2">The sequence shown here is derived from an EMBL/GenBank/DDBJ whole genome shotgun (WGS) entry which is preliminary data.</text>
</comment>
<proteinExistence type="predicted"/>
<protein>
    <submittedName>
        <fullName evidence="2">Uncharacterized protein</fullName>
    </submittedName>
</protein>
<feature type="compositionally biased region" description="Low complexity" evidence="1">
    <location>
        <begin position="72"/>
        <end position="87"/>
    </location>
</feature>
<sequence>MGSFSKWMGWDDSRSVSRQEGSVVLRPHRVTAISHAMGACQPIMSLSSPAFCDALHTVHRRYIRSSRSNDQSRPSFRPTPFFPISEP</sequence>
<dbReference type="EMBL" id="JAQQAF010000005">
    <property type="protein sequence ID" value="KAJ8485043.1"/>
    <property type="molecule type" value="Genomic_DNA"/>
</dbReference>
<evidence type="ECO:0000256" key="1">
    <source>
        <dbReference type="SAM" id="MobiDB-lite"/>
    </source>
</evidence>
<accession>A0AAV8R2D3</accession>
<dbReference type="AlphaFoldDB" id="A0AAV8R2D3"/>
<dbReference type="Proteomes" id="UP001222027">
    <property type="component" value="Unassembled WGS sequence"/>
</dbReference>
<name>A0AAV8R2D3_ENSVE</name>
<keyword evidence="3" id="KW-1185">Reference proteome</keyword>
<feature type="region of interest" description="Disordered" evidence="1">
    <location>
        <begin position="64"/>
        <end position="87"/>
    </location>
</feature>
<gene>
    <name evidence="2" type="ORF">OPV22_017528</name>
</gene>
<feature type="region of interest" description="Disordered" evidence="1">
    <location>
        <begin position="1"/>
        <end position="21"/>
    </location>
</feature>
<organism evidence="2 3">
    <name type="scientific">Ensete ventricosum</name>
    <name type="common">Abyssinian banana</name>
    <name type="synonym">Musa ensete</name>
    <dbReference type="NCBI Taxonomy" id="4639"/>
    <lineage>
        <taxon>Eukaryota</taxon>
        <taxon>Viridiplantae</taxon>
        <taxon>Streptophyta</taxon>
        <taxon>Embryophyta</taxon>
        <taxon>Tracheophyta</taxon>
        <taxon>Spermatophyta</taxon>
        <taxon>Magnoliopsida</taxon>
        <taxon>Liliopsida</taxon>
        <taxon>Zingiberales</taxon>
        <taxon>Musaceae</taxon>
        <taxon>Ensete</taxon>
    </lineage>
</organism>
<evidence type="ECO:0000313" key="3">
    <source>
        <dbReference type="Proteomes" id="UP001222027"/>
    </source>
</evidence>
<evidence type="ECO:0000313" key="2">
    <source>
        <dbReference type="EMBL" id="KAJ8485043.1"/>
    </source>
</evidence>